<dbReference type="PANTHER" id="PTHR36782">
    <property type="entry name" value="BNAC03G62080D PROTEIN"/>
    <property type="match status" value="1"/>
</dbReference>
<reference evidence="3 4" key="1">
    <citation type="journal article" date="2021" name="Commun. Biol.">
        <title>The genome of Shorea leprosula (Dipterocarpaceae) highlights the ecological relevance of drought in aseasonal tropical rainforests.</title>
        <authorList>
            <person name="Ng K.K.S."/>
            <person name="Kobayashi M.J."/>
            <person name="Fawcett J.A."/>
            <person name="Hatakeyama M."/>
            <person name="Paape T."/>
            <person name="Ng C.H."/>
            <person name="Ang C.C."/>
            <person name="Tnah L.H."/>
            <person name="Lee C.T."/>
            <person name="Nishiyama T."/>
            <person name="Sese J."/>
            <person name="O'Brien M.J."/>
            <person name="Copetti D."/>
            <person name="Mohd Noor M.I."/>
            <person name="Ong R.C."/>
            <person name="Putra M."/>
            <person name="Sireger I.Z."/>
            <person name="Indrioko S."/>
            <person name="Kosugi Y."/>
            <person name="Izuno A."/>
            <person name="Isagi Y."/>
            <person name="Lee S.L."/>
            <person name="Shimizu K.K."/>
        </authorList>
    </citation>
    <scope>NUCLEOTIDE SEQUENCE [LARGE SCALE GENOMIC DNA]</scope>
    <source>
        <strain evidence="3">214</strain>
    </source>
</reference>
<sequence length="137" mass="15151">MLKSLASFFHGFSLPESMKFREPNCTTTRFVYRDELNKKTPPSTMARGTPKKGRDCSTATGAVEEKVAASTVMRVKVKMTKQEAARLLAKCKKGGVLEFRDVARALVEIPASRIRIVEGNLTTTVTRKSTVLDSIPE</sequence>
<feature type="region of interest" description="Disordered" evidence="1">
    <location>
        <begin position="38"/>
        <end position="59"/>
    </location>
</feature>
<evidence type="ECO:0000259" key="2">
    <source>
        <dbReference type="Pfam" id="PF25418"/>
    </source>
</evidence>
<dbReference type="Proteomes" id="UP001054252">
    <property type="component" value="Unassembled WGS sequence"/>
</dbReference>
<keyword evidence="4" id="KW-1185">Reference proteome</keyword>
<dbReference type="InterPro" id="IPR057212">
    <property type="entry name" value="DUF7890"/>
</dbReference>
<accession>A0AAV5L4M5</accession>
<proteinExistence type="predicted"/>
<organism evidence="3 4">
    <name type="scientific">Rubroshorea leprosula</name>
    <dbReference type="NCBI Taxonomy" id="152421"/>
    <lineage>
        <taxon>Eukaryota</taxon>
        <taxon>Viridiplantae</taxon>
        <taxon>Streptophyta</taxon>
        <taxon>Embryophyta</taxon>
        <taxon>Tracheophyta</taxon>
        <taxon>Spermatophyta</taxon>
        <taxon>Magnoliopsida</taxon>
        <taxon>eudicotyledons</taxon>
        <taxon>Gunneridae</taxon>
        <taxon>Pentapetalae</taxon>
        <taxon>rosids</taxon>
        <taxon>malvids</taxon>
        <taxon>Malvales</taxon>
        <taxon>Dipterocarpaceae</taxon>
        <taxon>Rubroshorea</taxon>
    </lineage>
</organism>
<evidence type="ECO:0000256" key="1">
    <source>
        <dbReference type="SAM" id="MobiDB-lite"/>
    </source>
</evidence>
<feature type="domain" description="DUF7890" evidence="2">
    <location>
        <begin position="72"/>
        <end position="117"/>
    </location>
</feature>
<evidence type="ECO:0000313" key="4">
    <source>
        <dbReference type="Proteomes" id="UP001054252"/>
    </source>
</evidence>
<gene>
    <name evidence="3" type="ORF">SLEP1_g40391</name>
</gene>
<dbReference type="PANTHER" id="PTHR36782:SF1">
    <property type="entry name" value="CALCIUM UNIPORTER PROTEIN"/>
    <property type="match status" value="1"/>
</dbReference>
<evidence type="ECO:0000313" key="3">
    <source>
        <dbReference type="EMBL" id="GKV31722.1"/>
    </source>
</evidence>
<dbReference type="EMBL" id="BPVZ01000092">
    <property type="protein sequence ID" value="GKV31722.1"/>
    <property type="molecule type" value="Genomic_DNA"/>
</dbReference>
<dbReference type="AlphaFoldDB" id="A0AAV5L4M5"/>
<dbReference type="Pfam" id="PF25418">
    <property type="entry name" value="DUF7890"/>
    <property type="match status" value="1"/>
</dbReference>
<name>A0AAV5L4M5_9ROSI</name>
<comment type="caution">
    <text evidence="3">The sequence shown here is derived from an EMBL/GenBank/DDBJ whole genome shotgun (WGS) entry which is preliminary data.</text>
</comment>
<protein>
    <recommendedName>
        <fullName evidence="2">DUF7890 domain-containing protein</fullName>
    </recommendedName>
</protein>